<name>C4JR42_UNCRE</name>
<dbReference type="OrthoDB" id="2017544at2759"/>
<evidence type="ECO:0000313" key="2">
    <source>
        <dbReference type="EMBL" id="EEP78678.1"/>
    </source>
</evidence>
<dbReference type="HOGENOM" id="CLU_062974_1_2_1"/>
<dbReference type="InterPro" id="IPR029072">
    <property type="entry name" value="YebC-like"/>
</dbReference>
<dbReference type="InterPro" id="IPR026564">
    <property type="entry name" value="Transcrip_reg_TACO1-like_dom3"/>
</dbReference>
<feature type="domain" description="TACO1/YebC-like second and third" evidence="1">
    <location>
        <begin position="24"/>
        <end position="182"/>
    </location>
</feature>
<dbReference type="PANTHER" id="PTHR12532">
    <property type="entry name" value="TRANSLATIONAL ACTIVATOR OF CYTOCHROME C OXIDASE 1"/>
    <property type="match status" value="1"/>
</dbReference>
<dbReference type="FunCoup" id="C4JR42">
    <property type="interactions" value="276"/>
</dbReference>
<dbReference type="GO" id="GO:0005739">
    <property type="term" value="C:mitochondrion"/>
    <property type="evidence" value="ECO:0007669"/>
    <property type="project" value="TreeGrafter"/>
</dbReference>
<dbReference type="Pfam" id="PF01709">
    <property type="entry name" value="Transcrip_reg"/>
    <property type="match status" value="1"/>
</dbReference>
<dbReference type="Gene3D" id="3.30.70.980">
    <property type="match status" value="2"/>
</dbReference>
<dbReference type="GeneID" id="8437426"/>
<dbReference type="InParanoid" id="C4JR42"/>
<gene>
    <name evidence="2" type="ORF">UREG_03524</name>
</gene>
<dbReference type="RefSeq" id="XP_002544007.1">
    <property type="nucleotide sequence ID" value="XM_002543961.1"/>
</dbReference>
<accession>C4JR42</accession>
<dbReference type="EMBL" id="CH476616">
    <property type="protein sequence ID" value="EEP78678.1"/>
    <property type="molecule type" value="Genomic_DNA"/>
</dbReference>
<dbReference type="InterPro" id="IPR002876">
    <property type="entry name" value="Transcrip_reg_TACO1-like"/>
</dbReference>
<dbReference type="PANTHER" id="PTHR12532:SF0">
    <property type="entry name" value="TRANSLATIONAL ACTIVATOR OF CYTOCHROME C OXIDASE 1"/>
    <property type="match status" value="1"/>
</dbReference>
<evidence type="ECO:0000313" key="3">
    <source>
        <dbReference type="Proteomes" id="UP000002058"/>
    </source>
</evidence>
<organism evidence="2 3">
    <name type="scientific">Uncinocarpus reesii (strain UAMH 1704)</name>
    <dbReference type="NCBI Taxonomy" id="336963"/>
    <lineage>
        <taxon>Eukaryota</taxon>
        <taxon>Fungi</taxon>
        <taxon>Dikarya</taxon>
        <taxon>Ascomycota</taxon>
        <taxon>Pezizomycotina</taxon>
        <taxon>Eurotiomycetes</taxon>
        <taxon>Eurotiomycetidae</taxon>
        <taxon>Onygenales</taxon>
        <taxon>Onygenaceae</taxon>
        <taxon>Uncinocarpus</taxon>
    </lineage>
</organism>
<dbReference type="InterPro" id="IPR048300">
    <property type="entry name" value="TACO1_YebC-like_2nd/3rd_dom"/>
</dbReference>
<evidence type="ECO:0000259" key="1">
    <source>
        <dbReference type="Pfam" id="PF01709"/>
    </source>
</evidence>
<sequence>MSKATIDAAIARGQGISSSGAPLEQLTIEAMLPGSVAVVIVCLTDQKARTMQDVRTILKKSGGTISPVTFLFEKKGKVVFEKDPQGKSADDYLEDAIDAGAADISADSEGRLILYTEPTMTKSVGEAMSATAGLKIESSDIIWDPNKDTMATLQTEEAMNEVDVFLERIHDEPTVQEIYMNLART</sequence>
<keyword evidence="3" id="KW-1185">Reference proteome</keyword>
<dbReference type="SUPFAM" id="SSF75625">
    <property type="entry name" value="YebC-like"/>
    <property type="match status" value="1"/>
</dbReference>
<reference evidence="3" key="1">
    <citation type="journal article" date="2009" name="Genome Res.">
        <title>Comparative genomic analyses of the human fungal pathogens Coccidioides and their relatives.</title>
        <authorList>
            <person name="Sharpton T.J."/>
            <person name="Stajich J.E."/>
            <person name="Rounsley S.D."/>
            <person name="Gardner M.J."/>
            <person name="Wortman J.R."/>
            <person name="Jordar V.S."/>
            <person name="Maiti R."/>
            <person name="Kodira C.D."/>
            <person name="Neafsey D.E."/>
            <person name="Zeng Q."/>
            <person name="Hung C.-Y."/>
            <person name="McMahan C."/>
            <person name="Muszewska A."/>
            <person name="Grynberg M."/>
            <person name="Mandel M.A."/>
            <person name="Kellner E.M."/>
            <person name="Barker B.M."/>
            <person name="Galgiani J.N."/>
            <person name="Orbach M.J."/>
            <person name="Kirkland T.N."/>
            <person name="Cole G.T."/>
            <person name="Henn M.R."/>
            <person name="Birren B.W."/>
            <person name="Taylor J.W."/>
        </authorList>
    </citation>
    <scope>NUCLEOTIDE SEQUENCE [LARGE SCALE GENOMIC DNA]</scope>
    <source>
        <strain evidence="3">UAMH 1704</strain>
    </source>
</reference>
<protein>
    <recommendedName>
        <fullName evidence="1">TACO1/YebC-like second and third domain-containing protein</fullName>
    </recommendedName>
</protein>
<dbReference type="STRING" id="336963.C4JR42"/>
<dbReference type="KEGG" id="ure:UREG_03524"/>
<dbReference type="Proteomes" id="UP000002058">
    <property type="component" value="Unassembled WGS sequence"/>
</dbReference>
<dbReference type="AlphaFoldDB" id="C4JR42"/>
<dbReference type="eggNOG" id="KOG2972">
    <property type="taxonomic scope" value="Eukaryota"/>
</dbReference>
<dbReference type="OMA" id="NFDIPDE"/>
<proteinExistence type="predicted"/>
<dbReference type="VEuPathDB" id="FungiDB:UREG_03524"/>